<comment type="caution">
    <text evidence="3">The sequence shown here is derived from an EMBL/GenBank/DDBJ whole genome shotgun (WGS) entry which is preliminary data.</text>
</comment>
<proteinExistence type="predicted"/>
<dbReference type="OrthoDB" id="10030726at2759"/>
<reference evidence="3" key="1">
    <citation type="submission" date="2023-04" db="EMBL/GenBank/DDBJ databases">
        <title>Phytophthora fragariaefolia NBRC 109709.</title>
        <authorList>
            <person name="Ichikawa N."/>
            <person name="Sato H."/>
            <person name="Tonouchi N."/>
        </authorList>
    </citation>
    <scope>NUCLEOTIDE SEQUENCE</scope>
    <source>
        <strain evidence="3">NBRC 109709</strain>
    </source>
</reference>
<dbReference type="AlphaFoldDB" id="A0A9W6U206"/>
<evidence type="ECO:0000256" key="1">
    <source>
        <dbReference type="SAM" id="MobiDB-lite"/>
    </source>
</evidence>
<organism evidence="3 4">
    <name type="scientific">Phytophthora fragariaefolia</name>
    <dbReference type="NCBI Taxonomy" id="1490495"/>
    <lineage>
        <taxon>Eukaryota</taxon>
        <taxon>Sar</taxon>
        <taxon>Stramenopiles</taxon>
        <taxon>Oomycota</taxon>
        <taxon>Peronosporomycetes</taxon>
        <taxon>Peronosporales</taxon>
        <taxon>Peronosporaceae</taxon>
        <taxon>Phytophthora</taxon>
    </lineage>
</organism>
<dbReference type="InterPro" id="IPR036397">
    <property type="entry name" value="RNaseH_sf"/>
</dbReference>
<protein>
    <submittedName>
        <fullName evidence="3">Unnamed protein product</fullName>
    </submittedName>
</protein>
<dbReference type="Pfam" id="PF00665">
    <property type="entry name" value="rve"/>
    <property type="match status" value="1"/>
</dbReference>
<dbReference type="InterPro" id="IPR050951">
    <property type="entry name" value="Retrovirus_Pol_polyprotein"/>
</dbReference>
<dbReference type="EMBL" id="BSXT01000292">
    <property type="protein sequence ID" value="GMF23673.1"/>
    <property type="molecule type" value="Genomic_DNA"/>
</dbReference>
<dbReference type="Proteomes" id="UP001165121">
    <property type="component" value="Unassembled WGS sequence"/>
</dbReference>
<dbReference type="PANTHER" id="PTHR37984:SF5">
    <property type="entry name" value="PROTEIN NYNRIN-LIKE"/>
    <property type="match status" value="1"/>
</dbReference>
<dbReference type="PROSITE" id="PS50994">
    <property type="entry name" value="INTEGRASE"/>
    <property type="match status" value="1"/>
</dbReference>
<feature type="compositionally biased region" description="Acidic residues" evidence="1">
    <location>
        <begin position="230"/>
        <end position="240"/>
    </location>
</feature>
<gene>
    <name evidence="3" type="ORF">Pfra01_000380400</name>
</gene>
<dbReference type="PANTHER" id="PTHR37984">
    <property type="entry name" value="PROTEIN CBG26694"/>
    <property type="match status" value="1"/>
</dbReference>
<accession>A0A9W6U206</accession>
<dbReference type="InterPro" id="IPR001584">
    <property type="entry name" value="Integrase_cat-core"/>
</dbReference>
<name>A0A9W6U206_9STRA</name>
<dbReference type="SUPFAM" id="SSF53098">
    <property type="entry name" value="Ribonuclease H-like"/>
    <property type="match status" value="1"/>
</dbReference>
<keyword evidence="4" id="KW-1185">Reference proteome</keyword>
<sequence length="334" mass="38153">MTHRVRRHDYWHGWAKDVHEYAEACSVCSGGKGHRLWRNGLMQRMSLQELGGPVSLLVVDAVGPLITTPRGKKYILVFVDYFTKWVEALPVSRFDSVTFIDIMINGVITRHEVPETLLSDRRSNVTSELAKALYETLGIKKLFGAAYHPHTYGLVERFNGTLLSRVKMYVNETQSDWDLLLPRLLFVRVGSVGDNAYRVAIPTNPNKIVTINVNRLKPFKGRWRRPFADEVPDGIEDGDDKEDRPLQEDDLPPSSFAEDRVFGGDELVITVLHEAVVDILARHIEKHELQYLVLIASYKTAWCRAVSWSRLQADGGCFRGQPANFEEKYSSRRR</sequence>
<dbReference type="GO" id="GO:0003676">
    <property type="term" value="F:nucleic acid binding"/>
    <property type="evidence" value="ECO:0007669"/>
    <property type="project" value="InterPro"/>
</dbReference>
<dbReference type="InterPro" id="IPR012337">
    <property type="entry name" value="RNaseH-like_sf"/>
</dbReference>
<dbReference type="Gene3D" id="3.30.420.10">
    <property type="entry name" value="Ribonuclease H-like superfamily/Ribonuclease H"/>
    <property type="match status" value="1"/>
</dbReference>
<feature type="region of interest" description="Disordered" evidence="1">
    <location>
        <begin position="228"/>
        <end position="252"/>
    </location>
</feature>
<evidence type="ECO:0000313" key="4">
    <source>
        <dbReference type="Proteomes" id="UP001165121"/>
    </source>
</evidence>
<evidence type="ECO:0000313" key="3">
    <source>
        <dbReference type="EMBL" id="GMF23673.1"/>
    </source>
</evidence>
<evidence type="ECO:0000259" key="2">
    <source>
        <dbReference type="PROSITE" id="PS50994"/>
    </source>
</evidence>
<feature type="domain" description="Integrase catalytic" evidence="2">
    <location>
        <begin position="49"/>
        <end position="226"/>
    </location>
</feature>
<dbReference type="GO" id="GO:0015074">
    <property type="term" value="P:DNA integration"/>
    <property type="evidence" value="ECO:0007669"/>
    <property type="project" value="InterPro"/>
</dbReference>